<sequence>MIVITGATGALNGATADHLLTRFPAEDLVVVARDPSRAQRFSDRGVAVRHGDYADPSTLEPAFAGADQLLLVSSSDPHADAVALHTAAVDAAVRAGVGHVLYTSHQGAAPGTPFGPGRDHAATEEVLERSGLTWTSLRNGFYAHTLAWLAGDWRTTGVVTVPADGPVSWTSREDAAEAAAVVITRLVAGETGLDGPLTLTAEEAPTFADVAASLTRATGSRVGHVLVDPEEWLAAQVREGRPEGMARFTLGMYEAAAGGFFAGTSPLLADLLGRRPASALDAVLASGTGSGAAAGTTSTTAPSGVR</sequence>
<gene>
    <name evidence="2" type="ORF">ACFOLH_04970</name>
</gene>
<name>A0ABV7WCZ2_9MICO</name>
<feature type="domain" description="NAD(P)-binding" evidence="1">
    <location>
        <begin position="6"/>
        <end position="183"/>
    </location>
</feature>
<proteinExistence type="predicted"/>
<dbReference type="InterPro" id="IPR052718">
    <property type="entry name" value="NmrA-type_oxidoreductase"/>
</dbReference>
<dbReference type="InterPro" id="IPR016040">
    <property type="entry name" value="NAD(P)-bd_dom"/>
</dbReference>
<dbReference type="GO" id="GO:0003955">
    <property type="term" value="F:NAD(P)H dehydrogenase (quinone) activity"/>
    <property type="evidence" value="ECO:0007669"/>
    <property type="project" value="UniProtKB-EC"/>
</dbReference>
<dbReference type="Pfam" id="PF13460">
    <property type="entry name" value="NAD_binding_10"/>
    <property type="match status" value="1"/>
</dbReference>
<dbReference type="EMBL" id="JBHRWW010000002">
    <property type="protein sequence ID" value="MFC3687689.1"/>
    <property type="molecule type" value="Genomic_DNA"/>
</dbReference>
<evidence type="ECO:0000313" key="2">
    <source>
        <dbReference type="EMBL" id="MFC3687689.1"/>
    </source>
</evidence>
<protein>
    <submittedName>
        <fullName evidence="2">SDR family oxidoreductase</fullName>
        <ecNumber evidence="2">1.6.5.2</ecNumber>
    </submittedName>
</protein>
<comment type="caution">
    <text evidence="2">The sequence shown here is derived from an EMBL/GenBank/DDBJ whole genome shotgun (WGS) entry which is preliminary data.</text>
</comment>
<dbReference type="RefSeq" id="WP_340291876.1">
    <property type="nucleotide sequence ID" value="NZ_JBBEOI010000052.1"/>
</dbReference>
<accession>A0ABV7WCZ2</accession>
<organism evidence="2 3">
    <name type="scientific">Aquipuribacter hungaricus</name>
    <dbReference type="NCBI Taxonomy" id="545624"/>
    <lineage>
        <taxon>Bacteria</taxon>
        <taxon>Bacillati</taxon>
        <taxon>Actinomycetota</taxon>
        <taxon>Actinomycetes</taxon>
        <taxon>Micrococcales</taxon>
        <taxon>Intrasporangiaceae</taxon>
        <taxon>Aquipuribacter</taxon>
    </lineage>
</organism>
<dbReference type="EC" id="1.6.5.2" evidence="2"/>
<dbReference type="PANTHER" id="PTHR47129:SF1">
    <property type="entry name" value="NMRA-LIKE DOMAIN-CONTAINING PROTEIN"/>
    <property type="match status" value="1"/>
</dbReference>
<dbReference type="InterPro" id="IPR036291">
    <property type="entry name" value="NAD(P)-bd_dom_sf"/>
</dbReference>
<keyword evidence="2" id="KW-0560">Oxidoreductase</keyword>
<evidence type="ECO:0000259" key="1">
    <source>
        <dbReference type="Pfam" id="PF13460"/>
    </source>
</evidence>
<dbReference type="CDD" id="cd05269">
    <property type="entry name" value="TMR_SDR_a"/>
    <property type="match status" value="1"/>
</dbReference>
<dbReference type="Gene3D" id="3.40.50.720">
    <property type="entry name" value="NAD(P)-binding Rossmann-like Domain"/>
    <property type="match status" value="1"/>
</dbReference>
<dbReference type="SUPFAM" id="SSF51735">
    <property type="entry name" value="NAD(P)-binding Rossmann-fold domains"/>
    <property type="match status" value="1"/>
</dbReference>
<dbReference type="PANTHER" id="PTHR47129">
    <property type="entry name" value="QUINONE OXIDOREDUCTASE 2"/>
    <property type="match status" value="1"/>
</dbReference>
<evidence type="ECO:0000313" key="3">
    <source>
        <dbReference type="Proteomes" id="UP001595685"/>
    </source>
</evidence>
<dbReference type="Gene3D" id="3.90.25.10">
    <property type="entry name" value="UDP-galactose 4-epimerase, domain 1"/>
    <property type="match status" value="1"/>
</dbReference>
<reference evidence="3" key="1">
    <citation type="journal article" date="2019" name="Int. J. Syst. Evol. Microbiol.">
        <title>The Global Catalogue of Microorganisms (GCM) 10K type strain sequencing project: providing services to taxonomists for standard genome sequencing and annotation.</title>
        <authorList>
            <consortium name="The Broad Institute Genomics Platform"/>
            <consortium name="The Broad Institute Genome Sequencing Center for Infectious Disease"/>
            <person name="Wu L."/>
            <person name="Ma J."/>
        </authorList>
    </citation>
    <scope>NUCLEOTIDE SEQUENCE [LARGE SCALE GENOMIC DNA]</scope>
    <source>
        <strain evidence="3">NCAIM B.02333</strain>
    </source>
</reference>
<keyword evidence="3" id="KW-1185">Reference proteome</keyword>
<dbReference type="Proteomes" id="UP001595685">
    <property type="component" value="Unassembled WGS sequence"/>
</dbReference>